<organism evidence="3 4">
    <name type="scientific">Saccharopolyspora gregorii</name>
    <dbReference type="NCBI Taxonomy" id="33914"/>
    <lineage>
        <taxon>Bacteria</taxon>
        <taxon>Bacillati</taxon>
        <taxon>Actinomycetota</taxon>
        <taxon>Actinomycetes</taxon>
        <taxon>Pseudonocardiales</taxon>
        <taxon>Pseudonocardiaceae</taxon>
        <taxon>Saccharopolyspora</taxon>
    </lineage>
</organism>
<evidence type="ECO:0000313" key="3">
    <source>
        <dbReference type="EMBL" id="GAA3355081.1"/>
    </source>
</evidence>
<dbReference type="NCBIfam" id="NF006681">
    <property type="entry name" value="PRK09229.1-2"/>
    <property type="match status" value="1"/>
</dbReference>
<dbReference type="InterPro" id="IPR010252">
    <property type="entry name" value="HutF"/>
</dbReference>
<dbReference type="SUPFAM" id="SSF51556">
    <property type="entry name" value="Metallo-dependent hydrolases"/>
    <property type="match status" value="1"/>
</dbReference>
<keyword evidence="1" id="KW-0378">Hydrolase</keyword>
<accession>A0ABP6RJG7</accession>
<name>A0ABP6RJG7_9PSEU</name>
<reference evidence="4" key="1">
    <citation type="journal article" date="2019" name="Int. J. Syst. Evol. Microbiol.">
        <title>The Global Catalogue of Microorganisms (GCM) 10K type strain sequencing project: providing services to taxonomists for standard genome sequencing and annotation.</title>
        <authorList>
            <consortium name="The Broad Institute Genomics Platform"/>
            <consortium name="The Broad Institute Genome Sequencing Center for Infectious Disease"/>
            <person name="Wu L."/>
            <person name="Ma J."/>
        </authorList>
    </citation>
    <scope>NUCLEOTIDE SEQUENCE [LARGE SCALE GENOMIC DNA]</scope>
    <source>
        <strain evidence="4">JCM 9687</strain>
    </source>
</reference>
<comment type="caution">
    <text evidence="3">The sequence shown here is derived from an EMBL/GenBank/DDBJ whole genome shotgun (WGS) entry which is preliminary data.</text>
</comment>
<dbReference type="InterPro" id="IPR011059">
    <property type="entry name" value="Metal-dep_hydrolase_composite"/>
</dbReference>
<dbReference type="Pfam" id="PF01979">
    <property type="entry name" value="Amidohydro_1"/>
    <property type="match status" value="1"/>
</dbReference>
<proteinExistence type="predicted"/>
<sequence>MTYWCEHAWLDDGPQAGVLVDVDGTTITAVTRTDDPPAGATRLPGLVIPGLANAHSHAFHRGLRGRATGRGTFWTWREQMYALAGRLDPDSYLRLATATYTEMALAGITCVGEFHYLHHPPGGGRYDDPNAMSAALAQAAHDAGIRLTLLDTCYLTGGFDTPAEGVQLRFSDGDATAWADRVDRFRVDCGRVRLGAAVHSVRAVPAGQIPHLVGWAQRGGTPLHVHLSEQRAENDACRAAHGRTPTELLHEHGALGPRTTAVHATHLTEHDLRLLGDTGTGSCLCPSTEADLGDGIGPARALHDAGSPLSLGSDGHSTIDLLAEAHAVEAGQRLRAETRGHFDTPRLLDMATTNGHRALGWLDAGRIAPGQRADLVALDLDGPRLAGIPLGGVPTAARADDVRDVIAHGRAIVRDRAHEHVPDPARRLRRVLAELS</sequence>
<evidence type="ECO:0000313" key="4">
    <source>
        <dbReference type="Proteomes" id="UP001500483"/>
    </source>
</evidence>
<dbReference type="PANTHER" id="PTHR43794">
    <property type="entry name" value="AMINOHYDROLASE SSNA-RELATED"/>
    <property type="match status" value="1"/>
</dbReference>
<dbReference type="Gene3D" id="3.20.20.140">
    <property type="entry name" value="Metal-dependent hydrolases"/>
    <property type="match status" value="1"/>
</dbReference>
<dbReference type="EMBL" id="BAAAYK010000038">
    <property type="protein sequence ID" value="GAA3355081.1"/>
    <property type="molecule type" value="Genomic_DNA"/>
</dbReference>
<dbReference type="SUPFAM" id="SSF51338">
    <property type="entry name" value="Composite domain of metallo-dependent hydrolases"/>
    <property type="match status" value="2"/>
</dbReference>
<dbReference type="Proteomes" id="UP001500483">
    <property type="component" value="Unassembled WGS sequence"/>
</dbReference>
<gene>
    <name evidence="3" type="ORF">GCM10020366_13750</name>
</gene>
<dbReference type="Gene3D" id="2.30.40.10">
    <property type="entry name" value="Urease, subunit C, domain 1"/>
    <property type="match status" value="1"/>
</dbReference>
<protein>
    <submittedName>
        <fullName evidence="3">Formimidoylglutamate deiminase</fullName>
    </submittedName>
</protein>
<dbReference type="RefSeq" id="WP_344925028.1">
    <property type="nucleotide sequence ID" value="NZ_BAAAYK010000038.1"/>
</dbReference>
<dbReference type="InterPro" id="IPR032466">
    <property type="entry name" value="Metal_Hydrolase"/>
</dbReference>
<dbReference type="InterPro" id="IPR050287">
    <property type="entry name" value="MTA/SAH_deaminase"/>
</dbReference>
<evidence type="ECO:0000256" key="1">
    <source>
        <dbReference type="ARBA" id="ARBA00022801"/>
    </source>
</evidence>
<dbReference type="PANTHER" id="PTHR43794:SF11">
    <property type="entry name" value="AMIDOHYDROLASE-RELATED DOMAIN-CONTAINING PROTEIN"/>
    <property type="match status" value="1"/>
</dbReference>
<evidence type="ECO:0000259" key="2">
    <source>
        <dbReference type="Pfam" id="PF01979"/>
    </source>
</evidence>
<dbReference type="InterPro" id="IPR006680">
    <property type="entry name" value="Amidohydro-rel"/>
</dbReference>
<keyword evidence="4" id="KW-1185">Reference proteome</keyword>
<feature type="domain" description="Amidohydrolase-related" evidence="2">
    <location>
        <begin position="46"/>
        <end position="410"/>
    </location>
</feature>
<dbReference type="NCBIfam" id="TIGR02022">
    <property type="entry name" value="hutF"/>
    <property type="match status" value="1"/>
</dbReference>